<organism evidence="1 2">
    <name type="scientific">Thermincola ferriacetica</name>
    <dbReference type="NCBI Taxonomy" id="281456"/>
    <lineage>
        <taxon>Bacteria</taxon>
        <taxon>Bacillati</taxon>
        <taxon>Bacillota</taxon>
        <taxon>Clostridia</taxon>
        <taxon>Eubacteriales</taxon>
        <taxon>Thermincolaceae</taxon>
        <taxon>Thermincola</taxon>
    </lineage>
</organism>
<name>A0A0L6VZG8_9FIRM</name>
<accession>A0A0L6VZG8</accession>
<sequence>MKQRWLFGIIIFMSLSFLIGCIANQDDVQVAKISHNKIIKLSDKSSREALTILEKAIKDLSLTNEKYTYNEVIRGGYEGFIYTYSKAKEIKVKSKTIKGNLWLLILEKKLIVFNDGQFVIALKVKEFNKEEIKNLLK</sequence>
<evidence type="ECO:0000313" key="2">
    <source>
        <dbReference type="Proteomes" id="UP000037175"/>
    </source>
</evidence>
<evidence type="ECO:0000313" key="1">
    <source>
        <dbReference type="EMBL" id="KNZ68722.1"/>
    </source>
</evidence>
<dbReference type="Proteomes" id="UP000037175">
    <property type="component" value="Unassembled WGS sequence"/>
</dbReference>
<reference evidence="2" key="1">
    <citation type="submission" date="2015-07" db="EMBL/GenBank/DDBJ databases">
        <title>Complete Genome of Thermincola ferriacetica strain Z-0001T.</title>
        <authorList>
            <person name="Lusk B."/>
            <person name="Badalamenti J.P."/>
            <person name="Parameswaran P."/>
            <person name="Bond D.R."/>
            <person name="Torres C.I."/>
        </authorList>
    </citation>
    <scope>NUCLEOTIDE SEQUENCE [LARGE SCALE GENOMIC DNA]</scope>
    <source>
        <strain evidence="2">Z-0001</strain>
    </source>
</reference>
<proteinExistence type="predicted"/>
<keyword evidence="2" id="KW-1185">Reference proteome</keyword>
<protein>
    <recommendedName>
        <fullName evidence="3">Lipoprotein</fullName>
    </recommendedName>
</protein>
<evidence type="ECO:0008006" key="3">
    <source>
        <dbReference type="Google" id="ProtNLM"/>
    </source>
</evidence>
<dbReference type="EMBL" id="LGTE01000023">
    <property type="protein sequence ID" value="KNZ68722.1"/>
    <property type="molecule type" value="Genomic_DNA"/>
</dbReference>
<comment type="caution">
    <text evidence="1">The sequence shown here is derived from an EMBL/GenBank/DDBJ whole genome shotgun (WGS) entry which is preliminary data.</text>
</comment>
<gene>
    <name evidence="1" type="ORF">Tfer_2717</name>
</gene>
<dbReference type="AlphaFoldDB" id="A0A0L6VZG8"/>
<dbReference type="RefSeq" id="WP_052218724.1">
    <property type="nucleotide sequence ID" value="NZ_LGTE01000023.1"/>
</dbReference>
<dbReference type="PROSITE" id="PS51257">
    <property type="entry name" value="PROKAR_LIPOPROTEIN"/>
    <property type="match status" value="1"/>
</dbReference>